<organism evidence="1 2">
    <name type="scientific">Paramuricea clavata</name>
    <name type="common">Red gorgonian</name>
    <name type="synonym">Violescent sea-whip</name>
    <dbReference type="NCBI Taxonomy" id="317549"/>
    <lineage>
        <taxon>Eukaryota</taxon>
        <taxon>Metazoa</taxon>
        <taxon>Cnidaria</taxon>
        <taxon>Anthozoa</taxon>
        <taxon>Octocorallia</taxon>
        <taxon>Malacalcyonacea</taxon>
        <taxon>Plexauridae</taxon>
        <taxon>Paramuricea</taxon>
    </lineage>
</organism>
<keyword evidence="2" id="KW-1185">Reference proteome</keyword>
<comment type="caution">
    <text evidence="1">The sequence shown here is derived from an EMBL/GenBank/DDBJ whole genome shotgun (WGS) entry which is preliminary data.</text>
</comment>
<gene>
    <name evidence="1" type="ORF">PACLA_8A028873</name>
</gene>
<proteinExistence type="predicted"/>
<dbReference type="Proteomes" id="UP001152795">
    <property type="component" value="Unassembled WGS sequence"/>
</dbReference>
<evidence type="ECO:0000313" key="1">
    <source>
        <dbReference type="EMBL" id="CAB3989702.1"/>
    </source>
</evidence>
<accession>A0A7D9HPL0</accession>
<dbReference type="AlphaFoldDB" id="A0A7D9HPL0"/>
<dbReference type="EMBL" id="CACRXK020001537">
    <property type="protein sequence ID" value="CAB3989702.1"/>
    <property type="molecule type" value="Genomic_DNA"/>
</dbReference>
<reference evidence="1" key="1">
    <citation type="submission" date="2020-04" db="EMBL/GenBank/DDBJ databases">
        <authorList>
            <person name="Alioto T."/>
            <person name="Alioto T."/>
            <person name="Gomez Garrido J."/>
        </authorList>
    </citation>
    <scope>NUCLEOTIDE SEQUENCE</scope>
    <source>
        <strain evidence="1">A484AB</strain>
    </source>
</reference>
<sequence>MSELIIEISNFDEILRFASISDLIAAEGKYHLSCFSASKRSRDKTKSEMKDNDLALVWLSKELEYAADKGHVIRLDDAWERYTILAEKRATRFLLLLSVEGRLLRTNLCIWLETS</sequence>
<name>A0A7D9HPL0_PARCT</name>
<evidence type="ECO:0000313" key="2">
    <source>
        <dbReference type="Proteomes" id="UP001152795"/>
    </source>
</evidence>
<protein>
    <submittedName>
        <fullName evidence="1">Uncharacterized protein</fullName>
    </submittedName>
</protein>